<comment type="caution">
    <text evidence="3">The sequence shown here is derived from an EMBL/GenBank/DDBJ whole genome shotgun (WGS) entry which is preliminary data.</text>
</comment>
<reference evidence="3 4" key="1">
    <citation type="journal article" date="2021" name="bioRxiv">
        <title>Chromosome-scale and haplotype-resolved genome assembly of a tetraploid potato cultivar.</title>
        <authorList>
            <person name="Sun H."/>
            <person name="Jiao W.-B."/>
            <person name="Krause K."/>
            <person name="Campoy J.A."/>
            <person name="Goel M."/>
            <person name="Folz-Donahue K."/>
            <person name="Kukat C."/>
            <person name="Huettel B."/>
            <person name="Schneeberger K."/>
        </authorList>
    </citation>
    <scope>NUCLEOTIDE SEQUENCE [LARGE SCALE GENOMIC DNA]</scope>
    <source>
        <strain evidence="3">SolTubOtavaFocal</strain>
        <tissue evidence="3">Leaves</tissue>
    </source>
</reference>
<organism evidence="3 4">
    <name type="scientific">Solanum tuberosum</name>
    <name type="common">Potato</name>
    <dbReference type="NCBI Taxonomy" id="4113"/>
    <lineage>
        <taxon>Eukaryota</taxon>
        <taxon>Viridiplantae</taxon>
        <taxon>Streptophyta</taxon>
        <taxon>Embryophyta</taxon>
        <taxon>Tracheophyta</taxon>
        <taxon>Spermatophyta</taxon>
        <taxon>Magnoliopsida</taxon>
        <taxon>eudicotyledons</taxon>
        <taxon>Gunneridae</taxon>
        <taxon>Pentapetalae</taxon>
        <taxon>asterids</taxon>
        <taxon>lamiids</taxon>
        <taxon>Solanales</taxon>
        <taxon>Solanaceae</taxon>
        <taxon>Solanoideae</taxon>
        <taxon>Solaneae</taxon>
        <taxon>Solanum</taxon>
    </lineage>
</organism>
<keyword evidence="1" id="KW-0175">Coiled coil</keyword>
<protein>
    <recommendedName>
        <fullName evidence="5">Transposase, Ptta/En/Spm, plant</fullName>
    </recommendedName>
</protein>
<evidence type="ECO:0000313" key="3">
    <source>
        <dbReference type="EMBL" id="KAH0741188.1"/>
    </source>
</evidence>
<dbReference type="PANTHER" id="PTHR33144:SF16">
    <property type="entry name" value="OS02G0129000 PROTEIN"/>
    <property type="match status" value="1"/>
</dbReference>
<sequence length="658" mass="74796">MSQSAALKKKGSNPNKAQSPLKNLNFDMQYRSSTELANQFKIKREQLANERNDKAKKEHAPIAHKRKNSKDFIPQQGKSKLLEYKSVIHSSSREELGTSHMVVGKGQTKKSLFQSGESIQEKGTKLPMHNFRDQTSSKKGVTASVHVTGETLGNAEEQHDIQDLLNFKQVKRKSVLPARSLDQFLEEQQLQKEHDIHDLPNCKQVKRKSVIPATNDETKTDNHKVVDDLVDQEEIGGDKCAIDEEIGIDCGTEGILEPKKVRGKTTCKDIHARNLEERKKVTFDKGQAVGPTGKIVSELTNFIGTISRNSRFINLMYTSWHAVPKDKKKRMWEYINSKFLIPVEGKKWVMTSLRDAWRRYKQKIKDRYFDKNSTVEDMLAKRPDDMPEEQFRQLIKYWKHPTVQAICEMNSRNRKKQKWRHRMGPINFARVRVALRATKENNEEPSKSEMFIATRTKTGKDLHTDTQVAIAELQNRQNSGETADDAFTTVFGKEQPGRIRCYGRSVTTSSLKKDEETNELKQKHANEITSLKEEMNEMREEMRHFFSQLLQNNPGLNVRDMPACVRSNIASPIDASSAQAVKGQNLPHSSGSTHDPDLQKFFFPLVVDLCVVVAPAGSLCLGAGSGQKLKGCGLTFRALSNTFIDLLRRIHFFSLSSS</sequence>
<gene>
    <name evidence="3" type="ORF">KY290_034231</name>
</gene>
<evidence type="ECO:0000256" key="1">
    <source>
        <dbReference type="SAM" id="Coils"/>
    </source>
</evidence>
<proteinExistence type="predicted"/>
<dbReference type="Proteomes" id="UP000826656">
    <property type="component" value="Unassembled WGS sequence"/>
</dbReference>
<dbReference type="InterPro" id="IPR004252">
    <property type="entry name" value="Probable_transposase_24"/>
</dbReference>
<keyword evidence="4" id="KW-1185">Reference proteome</keyword>
<evidence type="ECO:0008006" key="5">
    <source>
        <dbReference type="Google" id="ProtNLM"/>
    </source>
</evidence>
<feature type="compositionally biased region" description="Polar residues" evidence="2">
    <location>
        <begin position="12"/>
        <end position="22"/>
    </location>
</feature>
<feature type="compositionally biased region" description="Basic and acidic residues" evidence="2">
    <location>
        <begin position="44"/>
        <end position="61"/>
    </location>
</feature>
<name>A0ABQ7U3Z1_SOLTU</name>
<feature type="region of interest" description="Disordered" evidence="2">
    <location>
        <begin position="1"/>
        <end position="24"/>
    </location>
</feature>
<dbReference type="EMBL" id="JAIVGD010000026">
    <property type="protein sequence ID" value="KAH0741188.1"/>
    <property type="molecule type" value="Genomic_DNA"/>
</dbReference>
<feature type="coiled-coil region" evidence="1">
    <location>
        <begin position="521"/>
        <end position="548"/>
    </location>
</feature>
<dbReference type="PANTHER" id="PTHR33144">
    <property type="entry name" value="OS10G0409366 PROTEIN-RELATED"/>
    <property type="match status" value="1"/>
</dbReference>
<evidence type="ECO:0000256" key="2">
    <source>
        <dbReference type="SAM" id="MobiDB-lite"/>
    </source>
</evidence>
<evidence type="ECO:0000313" key="4">
    <source>
        <dbReference type="Proteomes" id="UP000826656"/>
    </source>
</evidence>
<feature type="region of interest" description="Disordered" evidence="2">
    <location>
        <begin position="44"/>
        <end position="72"/>
    </location>
</feature>
<accession>A0ABQ7U3Z1</accession>
<dbReference type="Pfam" id="PF03004">
    <property type="entry name" value="Transposase_24"/>
    <property type="match status" value="1"/>
</dbReference>